<protein>
    <submittedName>
        <fullName evidence="3">Substrate-binding family protein</fullName>
    </submittedName>
</protein>
<dbReference type="Proteomes" id="UP000276634">
    <property type="component" value="Unassembled WGS sequence"/>
</dbReference>
<dbReference type="InterPro" id="IPR050902">
    <property type="entry name" value="ABC_Transporter_SBP"/>
</dbReference>
<reference evidence="3 4" key="1">
    <citation type="submission" date="2018-11" db="EMBL/GenBank/DDBJ databases">
        <title>Genomic Encyclopedia of Type Strains, Phase IV (KMG-IV): sequencing the most valuable type-strain genomes for metagenomic binning, comparative biology and taxonomic classification.</title>
        <authorList>
            <person name="Goeker M."/>
        </authorList>
    </citation>
    <scope>NUCLEOTIDE SEQUENCE [LARGE SCALE GENOMIC DNA]</scope>
    <source>
        <strain evidence="3 4">DSM 100275</strain>
    </source>
</reference>
<organism evidence="3 4">
    <name type="scientific">Inmirania thermothiophila</name>
    <dbReference type="NCBI Taxonomy" id="1750597"/>
    <lineage>
        <taxon>Bacteria</taxon>
        <taxon>Pseudomonadati</taxon>
        <taxon>Pseudomonadota</taxon>
        <taxon>Gammaproteobacteria</taxon>
        <taxon>Chromatiales</taxon>
        <taxon>Ectothiorhodospiraceae</taxon>
        <taxon>Inmirania</taxon>
    </lineage>
</organism>
<proteinExistence type="predicted"/>
<feature type="domain" description="Fe/B12 periplasmic-binding" evidence="2">
    <location>
        <begin position="8"/>
        <end position="71"/>
    </location>
</feature>
<keyword evidence="4" id="KW-1185">Reference proteome</keyword>
<evidence type="ECO:0000259" key="2">
    <source>
        <dbReference type="Pfam" id="PF01497"/>
    </source>
</evidence>
<name>A0A3N1Y1S8_9GAMM</name>
<evidence type="ECO:0000256" key="1">
    <source>
        <dbReference type="ARBA" id="ARBA00022729"/>
    </source>
</evidence>
<comment type="caution">
    <text evidence="3">The sequence shown here is derived from an EMBL/GenBank/DDBJ whole genome shotgun (WGS) entry which is preliminary data.</text>
</comment>
<dbReference type="Gene3D" id="3.40.50.1980">
    <property type="entry name" value="Nitrogenase molybdenum iron protein domain"/>
    <property type="match status" value="2"/>
</dbReference>
<dbReference type="Pfam" id="PF01497">
    <property type="entry name" value="Peripla_BP_2"/>
    <property type="match status" value="1"/>
</dbReference>
<dbReference type="AlphaFoldDB" id="A0A3N1Y1S8"/>
<keyword evidence="1" id="KW-0732">Signal</keyword>
<sequence length="252" mass="27546">MPVGGPRVVSLVPSWTETLIEAGVAVVGRTRYCVHPRERVEAIPAVGGTKQVRWEAVAALDPDLVVMDEEENTAEMAAACPYPRVVTRVRSAADAAAACSALAQATGARPLAALAARWRRLAARPRRRRPAARLPGVVAWWRRPRREPAHIVYLVWRRPWMAAGGETFIADALRIAGLGDRLWPAAGRYPEIDLATLDPAATLLLAATEPYPFARRRAEMQALPFPCALVDGEAWCWYGVRALRFLEAATAA</sequence>
<dbReference type="OrthoDB" id="6495095at2"/>
<evidence type="ECO:0000313" key="3">
    <source>
        <dbReference type="EMBL" id="ROR32769.1"/>
    </source>
</evidence>
<dbReference type="EMBL" id="RJVI01000002">
    <property type="protein sequence ID" value="ROR32769.1"/>
    <property type="molecule type" value="Genomic_DNA"/>
</dbReference>
<dbReference type="InterPro" id="IPR054828">
    <property type="entry name" value="Vit_B12_bind_prot"/>
</dbReference>
<dbReference type="PANTHER" id="PTHR30535:SF35">
    <property type="entry name" value="PERIPLASMIC BINDING PROTEIN"/>
    <property type="match status" value="1"/>
</dbReference>
<gene>
    <name evidence="3" type="ORF">EDC57_1980</name>
</gene>
<dbReference type="InterPro" id="IPR002491">
    <property type="entry name" value="ABC_transptr_periplasmic_BD"/>
</dbReference>
<dbReference type="SUPFAM" id="SSF53807">
    <property type="entry name" value="Helical backbone' metal receptor"/>
    <property type="match status" value="1"/>
</dbReference>
<dbReference type="NCBIfam" id="NF038402">
    <property type="entry name" value="TroA_like"/>
    <property type="match status" value="1"/>
</dbReference>
<evidence type="ECO:0000313" key="4">
    <source>
        <dbReference type="Proteomes" id="UP000276634"/>
    </source>
</evidence>
<dbReference type="PANTHER" id="PTHR30535">
    <property type="entry name" value="VITAMIN B12-BINDING PROTEIN"/>
    <property type="match status" value="1"/>
</dbReference>
<accession>A0A3N1Y1S8</accession>